<dbReference type="Gene3D" id="3.30.70.20">
    <property type="match status" value="1"/>
</dbReference>
<dbReference type="PANTHER" id="PTHR43063">
    <property type="entry name" value="4FE-4S CLUSTER CONTAINING PARA FAMILY ATPASE PROTEIN"/>
    <property type="match status" value="1"/>
</dbReference>
<organism evidence="5 6">
    <name type="scientific">Desulfosarcina ovata subsp. sediminis</name>
    <dbReference type="NCBI Taxonomy" id="885957"/>
    <lineage>
        <taxon>Bacteria</taxon>
        <taxon>Pseudomonadati</taxon>
        <taxon>Thermodesulfobacteriota</taxon>
        <taxon>Desulfobacteria</taxon>
        <taxon>Desulfobacterales</taxon>
        <taxon>Desulfosarcinaceae</taxon>
        <taxon>Desulfosarcina</taxon>
    </lineage>
</organism>
<dbReference type="PROSITE" id="PS00198">
    <property type="entry name" value="4FE4S_FER_1"/>
    <property type="match status" value="1"/>
</dbReference>
<feature type="domain" description="4Fe-4S ferredoxin-type" evidence="4">
    <location>
        <begin position="88"/>
        <end position="116"/>
    </location>
</feature>
<dbReference type="KEGG" id="dov:DSCO28_58390"/>
<dbReference type="Proteomes" id="UP000425960">
    <property type="component" value="Chromosome"/>
</dbReference>
<dbReference type="GO" id="GO:0046872">
    <property type="term" value="F:metal ion binding"/>
    <property type="evidence" value="ECO:0007669"/>
    <property type="project" value="UniProtKB-KW"/>
</dbReference>
<gene>
    <name evidence="5" type="ORF">DSCO28_58390</name>
</gene>
<dbReference type="InterPro" id="IPR017900">
    <property type="entry name" value="4Fe4S_Fe_S_CS"/>
</dbReference>
<keyword evidence="3" id="KW-0411">Iron-sulfur</keyword>
<keyword evidence="1" id="KW-0479">Metal-binding</keyword>
<dbReference type="Pfam" id="PF01656">
    <property type="entry name" value="CbiA"/>
    <property type="match status" value="1"/>
</dbReference>
<accession>A0A5K7ZYC4</accession>
<keyword evidence="2" id="KW-0408">Iron</keyword>
<evidence type="ECO:0000256" key="3">
    <source>
        <dbReference type="ARBA" id="ARBA00023014"/>
    </source>
</evidence>
<dbReference type="EMBL" id="AP021876">
    <property type="protein sequence ID" value="BBO85273.1"/>
    <property type="molecule type" value="Genomic_DNA"/>
</dbReference>
<sequence>MIISIASGKGGTGKTTVATNLAVCVDGPVQLLDCDVEEPNAHLFLHPTFHETRTITTPVPDIDLEKCDGCKKCMQICRFRAITVIGDTVLSFPELCHSCGGCTAVCPQGAITETGRELGVMEFGQRDGLDFVHGRMRVGEAMAPPLIRTVRGETQKDKLVLIDAPPGTSCPVIAAMKDTDFVLLVTEPTPFGLHDLQLAVEAVKILNIPMGLVINRADMGDDRVRAYAQREDVPILMEIPYDRQIAESYSRGELFALAIPQWKARFRELYDHIQTLTGKGAEKR</sequence>
<reference evidence="5 6" key="1">
    <citation type="submission" date="2019-11" db="EMBL/GenBank/DDBJ databases">
        <title>Comparative genomics of hydrocarbon-degrading Desulfosarcina strains.</title>
        <authorList>
            <person name="Watanabe M."/>
            <person name="Kojima H."/>
            <person name="Fukui M."/>
        </authorList>
    </citation>
    <scope>NUCLEOTIDE SEQUENCE [LARGE SCALE GENOMIC DNA]</scope>
    <source>
        <strain evidence="5 6">28bB2T</strain>
    </source>
</reference>
<dbReference type="InterPro" id="IPR017896">
    <property type="entry name" value="4Fe4S_Fe-S-bd"/>
</dbReference>
<dbReference type="GO" id="GO:0051536">
    <property type="term" value="F:iron-sulfur cluster binding"/>
    <property type="evidence" value="ECO:0007669"/>
    <property type="project" value="UniProtKB-KW"/>
</dbReference>
<dbReference type="SUPFAM" id="SSF52540">
    <property type="entry name" value="P-loop containing nucleoside triphosphate hydrolases"/>
    <property type="match status" value="1"/>
</dbReference>
<dbReference type="Pfam" id="PF00037">
    <property type="entry name" value="Fer4"/>
    <property type="match status" value="2"/>
</dbReference>
<dbReference type="PANTHER" id="PTHR43063:SF1">
    <property type="entry name" value="4FE-4S CLUSTER CONTAINING PARA FAMILY ATPASE PROTEIN"/>
    <property type="match status" value="1"/>
</dbReference>
<evidence type="ECO:0000256" key="2">
    <source>
        <dbReference type="ARBA" id="ARBA00023004"/>
    </source>
</evidence>
<protein>
    <submittedName>
        <fullName evidence="5">Cobyrinic acid a,c-diamide synthase</fullName>
    </submittedName>
</protein>
<dbReference type="Gene3D" id="3.40.50.300">
    <property type="entry name" value="P-loop containing nucleotide triphosphate hydrolases"/>
    <property type="match status" value="1"/>
</dbReference>
<dbReference type="InterPro" id="IPR002586">
    <property type="entry name" value="CobQ/CobB/MinD/ParA_Nub-bd_dom"/>
</dbReference>
<dbReference type="PROSITE" id="PS51379">
    <property type="entry name" value="4FE4S_FER_2"/>
    <property type="match status" value="2"/>
</dbReference>
<evidence type="ECO:0000256" key="1">
    <source>
        <dbReference type="ARBA" id="ARBA00022723"/>
    </source>
</evidence>
<name>A0A5K7ZYC4_9BACT</name>
<dbReference type="RefSeq" id="WP_155324932.1">
    <property type="nucleotide sequence ID" value="NZ_AP021876.1"/>
</dbReference>
<evidence type="ECO:0000259" key="4">
    <source>
        <dbReference type="PROSITE" id="PS51379"/>
    </source>
</evidence>
<evidence type="ECO:0000313" key="5">
    <source>
        <dbReference type="EMBL" id="BBO85273.1"/>
    </source>
</evidence>
<evidence type="ECO:0000313" key="6">
    <source>
        <dbReference type="Proteomes" id="UP000425960"/>
    </source>
</evidence>
<dbReference type="AlphaFoldDB" id="A0A5K7ZYC4"/>
<dbReference type="CDD" id="cd03110">
    <property type="entry name" value="SIMIBI_bact_arch"/>
    <property type="match status" value="1"/>
</dbReference>
<feature type="domain" description="4Fe-4S ferredoxin-type" evidence="4">
    <location>
        <begin position="58"/>
        <end position="87"/>
    </location>
</feature>
<dbReference type="SUPFAM" id="SSF54862">
    <property type="entry name" value="4Fe-4S ferredoxins"/>
    <property type="match status" value="1"/>
</dbReference>
<proteinExistence type="predicted"/>
<dbReference type="InterPro" id="IPR027417">
    <property type="entry name" value="P-loop_NTPase"/>
</dbReference>